<gene>
    <name evidence="2" type="ORF">Vbra_12272</name>
</gene>
<dbReference type="Pfam" id="PF04073">
    <property type="entry name" value="tRNA_edit"/>
    <property type="match status" value="1"/>
</dbReference>
<name>A0A0G4EL58_VITBC</name>
<reference evidence="2 3" key="1">
    <citation type="submission" date="2014-11" db="EMBL/GenBank/DDBJ databases">
        <authorList>
            <person name="Zhu J."/>
            <person name="Qi W."/>
            <person name="Song R."/>
        </authorList>
    </citation>
    <scope>NUCLEOTIDE SEQUENCE [LARGE SCALE GENOMIC DNA]</scope>
</reference>
<dbReference type="EMBL" id="CDMY01000255">
    <property type="protein sequence ID" value="CEL97687.1"/>
    <property type="molecule type" value="Genomic_DNA"/>
</dbReference>
<proteinExistence type="predicted"/>
<dbReference type="InterPro" id="IPR036754">
    <property type="entry name" value="YbaK/aa-tRNA-synt-asso_dom_sf"/>
</dbReference>
<dbReference type="OrthoDB" id="308744at2759"/>
<dbReference type="VEuPathDB" id="CryptoDB:Vbra_12272"/>
<dbReference type="OMA" id="AKAMLCT"/>
<organism evidence="2 3">
    <name type="scientific">Vitrella brassicaformis (strain CCMP3155)</name>
    <dbReference type="NCBI Taxonomy" id="1169540"/>
    <lineage>
        <taxon>Eukaryota</taxon>
        <taxon>Sar</taxon>
        <taxon>Alveolata</taxon>
        <taxon>Colpodellida</taxon>
        <taxon>Vitrellaceae</taxon>
        <taxon>Vitrella</taxon>
    </lineage>
</organism>
<dbReference type="Gene3D" id="3.90.960.10">
    <property type="entry name" value="YbaK/aminoacyl-tRNA synthetase-associated domain"/>
    <property type="match status" value="1"/>
</dbReference>
<feature type="domain" description="YbaK/aminoacyl-tRNA synthetase-associated" evidence="1">
    <location>
        <begin position="27"/>
        <end position="155"/>
    </location>
</feature>
<dbReference type="GO" id="GO:0002161">
    <property type="term" value="F:aminoacyl-tRNA deacylase activity"/>
    <property type="evidence" value="ECO:0007669"/>
    <property type="project" value="InterPro"/>
</dbReference>
<dbReference type="InterPro" id="IPR007214">
    <property type="entry name" value="YbaK/aa-tRNA-synth-assoc-dom"/>
</dbReference>
<protein>
    <recommendedName>
        <fullName evidence="1">YbaK/aminoacyl-tRNA synthetase-associated domain-containing protein</fullName>
    </recommendedName>
</protein>
<accession>A0A0G4EL58</accession>
<evidence type="ECO:0000313" key="2">
    <source>
        <dbReference type="EMBL" id="CEL97687.1"/>
    </source>
</evidence>
<dbReference type="InParanoid" id="A0A0G4EL58"/>
<evidence type="ECO:0000259" key="1">
    <source>
        <dbReference type="Pfam" id="PF04073"/>
    </source>
</evidence>
<dbReference type="SUPFAM" id="SSF55826">
    <property type="entry name" value="YbaK/ProRS associated domain"/>
    <property type="match status" value="1"/>
</dbReference>
<sequence length="179" mass="19361">MSVGGVYRRIRAFLEEKNIGVLAEYVHEPSYTSEESARLRGERLEIGGKALLMKAKDDFCLFVFSAARKADFKAIKKILGVKSLRLATAEELLDLTREADSPDGSGCVPGSVPPFGMPILPFRLFVDPSVKENSQIAFNAGSLTHSLKLSTTDYLGVCGAERVFSFTAAQDTPPQGEGG</sequence>
<dbReference type="AlphaFoldDB" id="A0A0G4EL58"/>
<keyword evidence="3" id="KW-1185">Reference proteome</keyword>
<evidence type="ECO:0000313" key="3">
    <source>
        <dbReference type="Proteomes" id="UP000041254"/>
    </source>
</evidence>
<dbReference type="Proteomes" id="UP000041254">
    <property type="component" value="Unassembled WGS sequence"/>
</dbReference>